<feature type="compositionally biased region" description="Pro residues" evidence="4">
    <location>
        <begin position="104"/>
        <end position="123"/>
    </location>
</feature>
<feature type="region of interest" description="Disordered" evidence="4">
    <location>
        <begin position="1"/>
        <end position="130"/>
    </location>
</feature>
<dbReference type="Gene3D" id="3.40.50.300">
    <property type="entry name" value="P-loop containing nucleotide triphosphate hydrolases"/>
    <property type="match status" value="1"/>
</dbReference>
<dbReference type="PROSITE" id="PS50005">
    <property type="entry name" value="TPR"/>
    <property type="match status" value="4"/>
</dbReference>
<feature type="repeat" description="TPR" evidence="3">
    <location>
        <begin position="1051"/>
        <end position="1084"/>
    </location>
</feature>
<reference evidence="5 6" key="1">
    <citation type="journal article" date="2004" name="Science">
        <title>The genome of the diatom Thalassiosira pseudonana: ecology, evolution, and metabolism.</title>
        <authorList>
            <person name="Armbrust E.V."/>
            <person name="Berges J.A."/>
            <person name="Bowler C."/>
            <person name="Green B.R."/>
            <person name="Martinez D."/>
            <person name="Putnam N.H."/>
            <person name="Zhou S."/>
            <person name="Allen A.E."/>
            <person name="Apt K.E."/>
            <person name="Bechner M."/>
            <person name="Brzezinski M.A."/>
            <person name="Chaal B.K."/>
            <person name="Chiovitti A."/>
            <person name="Davis A.K."/>
            <person name="Demarest M.S."/>
            <person name="Detter J.C."/>
            <person name="Glavina T."/>
            <person name="Goodstein D."/>
            <person name="Hadi M.Z."/>
            <person name="Hellsten U."/>
            <person name="Hildebrand M."/>
            <person name="Jenkins B.D."/>
            <person name="Jurka J."/>
            <person name="Kapitonov V.V."/>
            <person name="Kroger N."/>
            <person name="Lau W.W."/>
            <person name="Lane T.W."/>
            <person name="Larimer F.W."/>
            <person name="Lippmeier J.C."/>
            <person name="Lucas S."/>
            <person name="Medina M."/>
            <person name="Montsant A."/>
            <person name="Obornik M."/>
            <person name="Parker M.S."/>
            <person name="Palenik B."/>
            <person name="Pazour G.J."/>
            <person name="Richardson P.M."/>
            <person name="Rynearson T.A."/>
            <person name="Saito M.A."/>
            <person name="Schwartz D.C."/>
            <person name="Thamatrakoln K."/>
            <person name="Valentin K."/>
            <person name="Vardi A."/>
            <person name="Wilkerson F.P."/>
            <person name="Rokhsar D.S."/>
        </authorList>
    </citation>
    <scope>NUCLEOTIDE SEQUENCE [LARGE SCALE GENOMIC DNA]</scope>
    <source>
        <strain evidence="5 6">CCMP1335</strain>
    </source>
</reference>
<keyword evidence="1" id="KW-0677">Repeat</keyword>
<feature type="compositionally biased region" description="Gly residues" evidence="4">
    <location>
        <begin position="276"/>
        <end position="285"/>
    </location>
</feature>
<evidence type="ECO:0000256" key="4">
    <source>
        <dbReference type="SAM" id="MobiDB-lite"/>
    </source>
</evidence>
<feature type="repeat" description="TPR" evidence="3">
    <location>
        <begin position="1301"/>
        <end position="1334"/>
    </location>
</feature>
<dbReference type="InterPro" id="IPR019734">
    <property type="entry name" value="TPR_rpt"/>
</dbReference>
<evidence type="ECO:0000256" key="3">
    <source>
        <dbReference type="PROSITE-ProRule" id="PRU00339"/>
    </source>
</evidence>
<keyword evidence="2 3" id="KW-0802">TPR repeat</keyword>
<dbReference type="InParanoid" id="B8C2I8"/>
<feature type="region of interest" description="Disordered" evidence="4">
    <location>
        <begin position="257"/>
        <end position="311"/>
    </location>
</feature>
<dbReference type="eggNOG" id="KOG1840">
    <property type="taxonomic scope" value="Eukaryota"/>
</dbReference>
<dbReference type="EMBL" id="CM000642">
    <property type="protein sequence ID" value="EED91956.1"/>
    <property type="molecule type" value="Genomic_DNA"/>
</dbReference>
<dbReference type="KEGG" id="tps:THAPSDRAFT_5298"/>
<accession>B8C2I8</accession>
<sequence>MSSPPHPPNVKKGGKGDDASNVAADVSGKKGGRTSRRRGSQDVDAVDNDGKPSSSVTAENSERVKAAFANRRRSSGDDNVAIDAIQRNAEENESTVRGGSSRKLPPPPPPRGKYGKPPPPPPASGTAREEFITADVMGLVADRRGTLVGNAMAKMQEVGKLSALDSFDEEEENDAKMGVDDDVPQSIKEHDTVALSPMTTATNKTDTSRLTAVEKLKLAAKLGDASGDAEKQHLLHELLESSIYDLEREEQVKLIQSERSLRRNARSSRGRSAGEGSSGGGGGGTKRTKKSHRSYRSHRHKQEDPDRSSTKRDWEMYLNRHDASFSGSVKSTSSTTGNMLAPIPKDVHRVFECVRGSEPLPREKLVSSVVRELMMARRDGGEDGGSVLERDLGSVVVAILSKHDNGGSSSDGGIGKSTLAGLVCVRGDVRSRYTQGVAWLNMRRQPDASLNFEQYSKTLSDICHQIGIQPHHLKLSPFVRTPCEDEAVANVRMRLHMKEARIAMGKLLSSSRFRKKARSSRKTSLLIVLDDVADESDIEWFRFHHRGDGEKVLNDVLVTSRLGQISTATPITVPALSEQEGMNLLLTESDLPSNHPLAKNVSAAKLVKKCLYHPITVKFVGRWLNLKRITSGGMKGFDETLKEINNALKDVDQSTNAVDVLYAVLNGACSPLIKGKASQIIKLCFVAFVTVFCNESSSAAVPVEVATGFFLKVVENLGDVLSKEDPLYQSHGRQSTKLVPEILGALGVFNITKHSTKTLSGEKETSIQIDHELVRCFGEHIVNEDNSMRHLVVNGSKCWNEAYVQSYFAQKASYLWDYLQPDRSRKYALEMIPFHMLQAKMFEDTEVLIRNESFIRGRLWSIGWTEGTRAHVKDAEALWDELQGSPQQQDCASILLKAYEMLETVLMEEVARESGPNGHCTTLEAGRCLHEISLSLAKIGHWHQASRFCSSCVELVSGNVGPSELLAALLYNSSVMNIETNEYDLAREKAEKCLGMRETTSGIESILYVRTLCLLGGIFYKISDYAGAETCFNRSIDILKAQPGRHFLEYGVALYQLGRSLHKRSCYDDALQCYEQALEFEKRELGPSHFFIANIYRHMADALSKRGDIEQAIHTCQLSLDIINESSLASNDAKIRACIVEGSLYSLRGESEKCIGKFKHGLELLHRFSPSKKAKMAQITSVLGAEYEAASKYDAAEQMFEESVNLMEEIFGSQHLDIADVLASLSSVKSMLEKDEEAVQCLEEAINILKPRLGDCETVAIALTRLGMQYKDIGYFDKAEEAYDESLRISRRLDGDRLVLADALLGMGDLLDASADYDGAMECYVECIQIQKSSLGNSHDDIATTLYSMGNTKMNQGLYPRALVFLTKSVEIRTELYGESQDSVGDAYDLMGFVEAKNDNLDGALDRLSDALRVRKIVGNRLKEAATLKNIASIRRERKEFEFALEHYDDCLSIRIAELGREHDEVADALMAIGNVKSDMDLHEEALSSYKEGKMGCSVIMLHYSSRPLLTRPPFLLNGIAVEIIAKLNRLEHVSVAMLLQKMGMIQFRAGNLESSRVYLQKAVDIYRKGGDESASYVVTPLFVIGNIEKLLERADEANRSDRSLRNEQ</sequence>
<dbReference type="PANTHER" id="PTHR45641:SF19">
    <property type="entry name" value="NEPHROCYSTIN-3"/>
    <property type="match status" value="1"/>
</dbReference>
<feature type="repeat" description="TPR" evidence="3">
    <location>
        <begin position="1260"/>
        <end position="1293"/>
    </location>
</feature>
<dbReference type="InterPro" id="IPR011990">
    <property type="entry name" value="TPR-like_helical_dom_sf"/>
</dbReference>
<feature type="compositionally biased region" description="Basic and acidic residues" evidence="4">
    <location>
        <begin position="301"/>
        <end position="311"/>
    </location>
</feature>
<dbReference type="SUPFAM" id="SSF52540">
    <property type="entry name" value="P-loop containing nucleoside triphosphate hydrolases"/>
    <property type="match status" value="1"/>
</dbReference>
<reference evidence="5 6" key="2">
    <citation type="journal article" date="2008" name="Nature">
        <title>The Phaeodactylum genome reveals the evolutionary history of diatom genomes.</title>
        <authorList>
            <person name="Bowler C."/>
            <person name="Allen A.E."/>
            <person name="Badger J.H."/>
            <person name="Grimwood J."/>
            <person name="Jabbari K."/>
            <person name="Kuo A."/>
            <person name="Maheswari U."/>
            <person name="Martens C."/>
            <person name="Maumus F."/>
            <person name="Otillar R.P."/>
            <person name="Rayko E."/>
            <person name="Salamov A."/>
            <person name="Vandepoele K."/>
            <person name="Beszteri B."/>
            <person name="Gruber A."/>
            <person name="Heijde M."/>
            <person name="Katinka M."/>
            <person name="Mock T."/>
            <person name="Valentin K."/>
            <person name="Verret F."/>
            <person name="Berges J.A."/>
            <person name="Brownlee C."/>
            <person name="Cadoret J.P."/>
            <person name="Chiovitti A."/>
            <person name="Choi C.J."/>
            <person name="Coesel S."/>
            <person name="De Martino A."/>
            <person name="Detter J.C."/>
            <person name="Durkin C."/>
            <person name="Falciatore A."/>
            <person name="Fournet J."/>
            <person name="Haruta M."/>
            <person name="Huysman M.J."/>
            <person name="Jenkins B.D."/>
            <person name="Jiroutova K."/>
            <person name="Jorgensen R.E."/>
            <person name="Joubert Y."/>
            <person name="Kaplan A."/>
            <person name="Kroger N."/>
            <person name="Kroth P.G."/>
            <person name="La Roche J."/>
            <person name="Lindquist E."/>
            <person name="Lommer M."/>
            <person name="Martin-Jezequel V."/>
            <person name="Lopez P.J."/>
            <person name="Lucas S."/>
            <person name="Mangogna M."/>
            <person name="McGinnis K."/>
            <person name="Medlin L.K."/>
            <person name="Montsant A."/>
            <person name="Oudot-Le Secq M.P."/>
            <person name="Napoli C."/>
            <person name="Obornik M."/>
            <person name="Parker M.S."/>
            <person name="Petit J.L."/>
            <person name="Porcel B.M."/>
            <person name="Poulsen N."/>
            <person name="Robison M."/>
            <person name="Rychlewski L."/>
            <person name="Rynearson T.A."/>
            <person name="Schmutz J."/>
            <person name="Shapiro H."/>
            <person name="Siaut M."/>
            <person name="Stanley M."/>
            <person name="Sussman M.R."/>
            <person name="Taylor A.R."/>
            <person name="Vardi A."/>
            <person name="von Dassow P."/>
            <person name="Vyverman W."/>
            <person name="Willis A."/>
            <person name="Wyrwicz L.S."/>
            <person name="Rokhsar D.S."/>
            <person name="Weissenbach J."/>
            <person name="Armbrust E.V."/>
            <person name="Green B.R."/>
            <person name="Van de Peer Y."/>
            <person name="Grigoriev I.V."/>
        </authorList>
    </citation>
    <scope>NUCLEOTIDE SEQUENCE [LARGE SCALE GENOMIC DNA]</scope>
    <source>
        <strain evidence="5 6">CCMP1335</strain>
    </source>
</reference>
<name>B8C2I8_THAPS</name>
<dbReference type="SUPFAM" id="SSF48452">
    <property type="entry name" value="TPR-like"/>
    <property type="match status" value="3"/>
</dbReference>
<gene>
    <name evidence="5" type="ORF">THAPSDRAFT_5298</name>
</gene>
<evidence type="ECO:0000256" key="1">
    <source>
        <dbReference type="ARBA" id="ARBA00022737"/>
    </source>
</evidence>
<evidence type="ECO:0000313" key="6">
    <source>
        <dbReference type="Proteomes" id="UP000001449"/>
    </source>
</evidence>
<dbReference type="GeneID" id="7449599"/>
<feature type="compositionally biased region" description="Basic residues" evidence="4">
    <location>
        <begin position="286"/>
        <end position="300"/>
    </location>
</feature>
<dbReference type="PaxDb" id="35128-Thaps5298"/>
<dbReference type="PANTHER" id="PTHR45641">
    <property type="entry name" value="TETRATRICOPEPTIDE REPEAT PROTEIN (AFU_ORTHOLOGUE AFUA_6G03870)"/>
    <property type="match status" value="1"/>
</dbReference>
<dbReference type="RefSeq" id="XP_002290204.1">
    <property type="nucleotide sequence ID" value="XM_002290168.1"/>
</dbReference>
<evidence type="ECO:0000256" key="2">
    <source>
        <dbReference type="ARBA" id="ARBA00022803"/>
    </source>
</evidence>
<organism evidence="5 6">
    <name type="scientific">Thalassiosira pseudonana</name>
    <name type="common">Marine diatom</name>
    <name type="synonym">Cyclotella nana</name>
    <dbReference type="NCBI Taxonomy" id="35128"/>
    <lineage>
        <taxon>Eukaryota</taxon>
        <taxon>Sar</taxon>
        <taxon>Stramenopiles</taxon>
        <taxon>Ochrophyta</taxon>
        <taxon>Bacillariophyta</taxon>
        <taxon>Coscinodiscophyceae</taxon>
        <taxon>Thalassiosirophycidae</taxon>
        <taxon>Thalassiosirales</taxon>
        <taxon>Thalassiosiraceae</taxon>
        <taxon>Thalassiosira</taxon>
    </lineage>
</organism>
<dbReference type="Pfam" id="PF13424">
    <property type="entry name" value="TPR_12"/>
    <property type="match status" value="5"/>
</dbReference>
<evidence type="ECO:0000313" key="5">
    <source>
        <dbReference type="EMBL" id="EED91956.1"/>
    </source>
</evidence>
<dbReference type="Gene3D" id="1.25.40.10">
    <property type="entry name" value="Tetratricopeptide repeat domain"/>
    <property type="match status" value="4"/>
</dbReference>
<dbReference type="OMA" id="HEVCERI"/>
<dbReference type="Proteomes" id="UP000001449">
    <property type="component" value="Chromosome 5"/>
</dbReference>
<proteinExistence type="predicted"/>
<dbReference type="SMART" id="SM00028">
    <property type="entry name" value="TPR"/>
    <property type="match status" value="13"/>
</dbReference>
<evidence type="ECO:0008006" key="7">
    <source>
        <dbReference type="Google" id="ProtNLM"/>
    </source>
</evidence>
<keyword evidence="6" id="KW-1185">Reference proteome</keyword>
<dbReference type="InterPro" id="IPR027417">
    <property type="entry name" value="P-loop_NTPase"/>
</dbReference>
<dbReference type="STRING" id="35128.B8C2I8"/>
<dbReference type="GO" id="GO:0043531">
    <property type="term" value="F:ADP binding"/>
    <property type="evidence" value="ECO:0007669"/>
    <property type="project" value="InterPro"/>
</dbReference>
<feature type="repeat" description="TPR" evidence="3">
    <location>
        <begin position="1177"/>
        <end position="1210"/>
    </location>
</feature>
<protein>
    <recommendedName>
        <fullName evidence="7">NB-ARC domain-containing protein</fullName>
    </recommendedName>
</protein>
<dbReference type="HOGENOM" id="CLU_243966_0_0_1"/>